<keyword evidence="3" id="KW-1185">Reference proteome</keyword>
<keyword evidence="2" id="KW-0808">Transferase</keyword>
<dbReference type="EMBL" id="JAVKGR010000023">
    <property type="protein sequence ID" value="MDR8020349.1"/>
    <property type="molecule type" value="Genomic_DNA"/>
</dbReference>
<keyword evidence="2" id="KW-0012">Acyltransferase</keyword>
<feature type="domain" description="N-acetyltransferase" evidence="1">
    <location>
        <begin position="87"/>
        <end position="222"/>
    </location>
</feature>
<evidence type="ECO:0000259" key="1">
    <source>
        <dbReference type="PROSITE" id="PS51186"/>
    </source>
</evidence>
<evidence type="ECO:0000313" key="2">
    <source>
        <dbReference type="EMBL" id="MDR8020349.1"/>
    </source>
</evidence>
<reference evidence="2 3" key="1">
    <citation type="submission" date="2023-09" db="EMBL/GenBank/DDBJ databases">
        <title>Description of three actinobacteria isolated from air of manufacturing shop in a pharmaceutical factory.</title>
        <authorList>
            <person name="Zhang D.-F."/>
        </authorList>
    </citation>
    <scope>NUCLEOTIDE SEQUENCE [LARGE SCALE GENOMIC DNA]</scope>
    <source>
        <strain evidence="2 3">LY-0111</strain>
    </source>
</reference>
<dbReference type="SUPFAM" id="SSF55729">
    <property type="entry name" value="Acyl-CoA N-acyltransferases (Nat)"/>
    <property type="match status" value="1"/>
</dbReference>
<name>A0ABU2DV50_9MICC</name>
<dbReference type="InterPro" id="IPR016181">
    <property type="entry name" value="Acyl_CoA_acyltransferase"/>
</dbReference>
<dbReference type="Pfam" id="PF00583">
    <property type="entry name" value="Acetyltransf_1"/>
    <property type="match status" value="1"/>
</dbReference>
<sequence>MTSELNDDLVRTWVTGWARTHGFDVHHDGAVHSALRSDSTDQWEYIVYSPAETDLRKVSSAVAKGPNRLLTVIVEPEKDSFAEPDEYGLRLISDEEKLMVVDMGFQDVEDPITPEGYSTEREDADGWTLFTVRQGDHLAARGRLAVVDNYAILDRIYTNPDFRRQGLGTFVTRALTAIALEQDVEEGLLVATGDGQELYEFLGWTLLGDVHIYGGPKASETESTHSQFDEIDSE</sequence>
<gene>
    <name evidence="2" type="ORF">RIL96_12345</name>
</gene>
<dbReference type="EC" id="2.3.1.-" evidence="2"/>
<dbReference type="RefSeq" id="WP_310549329.1">
    <property type="nucleotide sequence ID" value="NZ_JAVKGR010000023.1"/>
</dbReference>
<evidence type="ECO:0000313" key="3">
    <source>
        <dbReference type="Proteomes" id="UP001251870"/>
    </source>
</evidence>
<comment type="caution">
    <text evidence="2">The sequence shown here is derived from an EMBL/GenBank/DDBJ whole genome shotgun (WGS) entry which is preliminary data.</text>
</comment>
<dbReference type="CDD" id="cd04301">
    <property type="entry name" value="NAT_SF"/>
    <property type="match status" value="1"/>
</dbReference>
<proteinExistence type="predicted"/>
<protein>
    <submittedName>
        <fullName evidence="2">GNAT family N-acetyltransferase</fullName>
        <ecNumber evidence="2">2.3.1.-</ecNumber>
    </submittedName>
</protein>
<organism evidence="2 3">
    <name type="scientific">Nesterenkonia aerolata</name>
    <dbReference type="NCBI Taxonomy" id="3074079"/>
    <lineage>
        <taxon>Bacteria</taxon>
        <taxon>Bacillati</taxon>
        <taxon>Actinomycetota</taxon>
        <taxon>Actinomycetes</taxon>
        <taxon>Micrococcales</taxon>
        <taxon>Micrococcaceae</taxon>
        <taxon>Nesterenkonia</taxon>
    </lineage>
</organism>
<dbReference type="InterPro" id="IPR000182">
    <property type="entry name" value="GNAT_dom"/>
</dbReference>
<accession>A0ABU2DV50</accession>
<dbReference type="GO" id="GO:0016746">
    <property type="term" value="F:acyltransferase activity"/>
    <property type="evidence" value="ECO:0007669"/>
    <property type="project" value="UniProtKB-KW"/>
</dbReference>
<dbReference type="Proteomes" id="UP001251870">
    <property type="component" value="Unassembled WGS sequence"/>
</dbReference>
<dbReference type="Gene3D" id="3.40.630.30">
    <property type="match status" value="1"/>
</dbReference>
<dbReference type="PROSITE" id="PS51186">
    <property type="entry name" value="GNAT"/>
    <property type="match status" value="1"/>
</dbReference>